<evidence type="ECO:0000313" key="2">
    <source>
        <dbReference type="EMBL" id="MPM74866.1"/>
    </source>
</evidence>
<dbReference type="InterPro" id="IPR001584">
    <property type="entry name" value="Integrase_cat-core"/>
</dbReference>
<evidence type="ECO:0000259" key="1">
    <source>
        <dbReference type="PROSITE" id="PS50994"/>
    </source>
</evidence>
<comment type="caution">
    <text evidence="2">The sequence shown here is derived from an EMBL/GenBank/DDBJ whole genome shotgun (WGS) entry which is preliminary data.</text>
</comment>
<proteinExistence type="predicted"/>
<dbReference type="InterPro" id="IPR048020">
    <property type="entry name" value="Transpos_IS3"/>
</dbReference>
<name>A0A645CD19_9ZZZZ</name>
<dbReference type="Pfam" id="PF13683">
    <property type="entry name" value="rve_3"/>
    <property type="match status" value="1"/>
</dbReference>
<protein>
    <submittedName>
        <fullName evidence="2">IS3 family transposase ISElsp1</fullName>
    </submittedName>
</protein>
<organism evidence="2">
    <name type="scientific">bioreactor metagenome</name>
    <dbReference type="NCBI Taxonomy" id="1076179"/>
    <lineage>
        <taxon>unclassified sequences</taxon>
        <taxon>metagenomes</taxon>
        <taxon>ecological metagenomes</taxon>
    </lineage>
</organism>
<dbReference type="SUPFAM" id="SSF53098">
    <property type="entry name" value="Ribonuclease H-like"/>
    <property type="match status" value="1"/>
</dbReference>
<dbReference type="NCBIfam" id="NF033516">
    <property type="entry name" value="transpos_IS3"/>
    <property type="match status" value="1"/>
</dbReference>
<dbReference type="InterPro" id="IPR012337">
    <property type="entry name" value="RNaseH-like_sf"/>
</dbReference>
<dbReference type="InterPro" id="IPR050900">
    <property type="entry name" value="Transposase_IS3/IS150/IS904"/>
</dbReference>
<dbReference type="PANTHER" id="PTHR46889:SF5">
    <property type="entry name" value="INTEGRASE PROTEIN"/>
    <property type="match status" value="1"/>
</dbReference>
<dbReference type="AlphaFoldDB" id="A0A645CD19"/>
<dbReference type="InterPro" id="IPR036397">
    <property type="entry name" value="RNaseH_sf"/>
</dbReference>
<dbReference type="GO" id="GO:0015074">
    <property type="term" value="P:DNA integration"/>
    <property type="evidence" value="ECO:0007669"/>
    <property type="project" value="InterPro"/>
</dbReference>
<dbReference type="GO" id="GO:0003676">
    <property type="term" value="F:nucleic acid binding"/>
    <property type="evidence" value="ECO:0007669"/>
    <property type="project" value="InterPro"/>
</dbReference>
<dbReference type="PROSITE" id="PS50994">
    <property type="entry name" value="INTEGRASE"/>
    <property type="match status" value="1"/>
</dbReference>
<feature type="domain" description="Integrase catalytic" evidence="1">
    <location>
        <begin position="108"/>
        <end position="282"/>
    </location>
</feature>
<accession>A0A645CD19</accession>
<dbReference type="Gene3D" id="3.30.420.10">
    <property type="entry name" value="Ribonuclease H-like superfamily/Ribonuclease H"/>
    <property type="match status" value="1"/>
</dbReference>
<gene>
    <name evidence="2" type="ORF">SDC9_121855</name>
</gene>
<sequence length="303" mass="35665">MRLHEVFPTLSIEKLCGLFGFSRQSYYQYQETNYLLLIMQDQILAYVKLIRGKAPRMGCVKLFIKCQSKFCTDFTMGRDAFFHLLRENSLTLKRRRHRVITTDSNHPYPLYPNLIKSLHITCANQVWYSDITYIFTQNGPCYLSLITDGYCHMVVGWYLGETLEAKYVLKALGMAIDDRYYPGLKIIHHSDRGSQYCSETYVSVLNKNHFTISMTEKGDPLENAVAERMNGILKQEWLYYTELKNIDDAREQIKNAIDFYNNERPHASINMMTPAEAQHCKGDIKRKWKNYYKKRNKESFVEE</sequence>
<dbReference type="PANTHER" id="PTHR46889">
    <property type="entry name" value="TRANSPOSASE INSF FOR INSERTION SEQUENCE IS3B-RELATED"/>
    <property type="match status" value="1"/>
</dbReference>
<dbReference type="EMBL" id="VSSQ01026241">
    <property type="protein sequence ID" value="MPM74866.1"/>
    <property type="molecule type" value="Genomic_DNA"/>
</dbReference>
<reference evidence="2" key="1">
    <citation type="submission" date="2019-08" db="EMBL/GenBank/DDBJ databases">
        <authorList>
            <person name="Kucharzyk K."/>
            <person name="Murdoch R.W."/>
            <person name="Higgins S."/>
            <person name="Loffler F."/>
        </authorList>
    </citation>
    <scope>NUCLEOTIDE SEQUENCE</scope>
</reference>